<dbReference type="EMBL" id="CP088148">
    <property type="protein sequence ID" value="UTU55171.1"/>
    <property type="molecule type" value="Genomic_DNA"/>
</dbReference>
<reference evidence="3 4" key="1">
    <citation type="journal article" date="2022" name="Microbiol. Resour. Announc.">
        <title>Complete Genome Sequence of Mesorhizobium ciceri Strain R30, a Rhizobium Used as a Commercial Inoculant for Chickpea in Argentina.</title>
        <authorList>
            <person name="Foresto E."/>
            <person name="Revale S."/>
            <person name="Primo E."/>
            <person name="Nievas F."/>
            <person name="Carezzano E."/>
            <person name="Puente M."/>
            <person name="Alzari P."/>
            <person name="Mart M."/>
            <person name="Ben-Assaya M."/>
            <person name="Mornico D."/>
            <person name="Santoro M."/>
            <person name="Mart F."/>
            <person name="Giordano W."/>
            <person name="Bogino P."/>
        </authorList>
    </citation>
    <scope>NUCLEOTIDE SEQUENCE [LARGE SCALE GENOMIC DNA]</scope>
    <source>
        <strain evidence="3 4">R30</strain>
    </source>
</reference>
<protein>
    <submittedName>
        <fullName evidence="3">DUF4150 domain-containing protein</fullName>
    </submittedName>
</protein>
<dbReference type="Pfam" id="PF14040">
    <property type="entry name" value="DNase_NucA_NucB"/>
    <property type="match status" value="1"/>
</dbReference>
<keyword evidence="3" id="KW-0614">Plasmid</keyword>
<dbReference type="InterPro" id="IPR029476">
    <property type="entry name" value="DNase_NucA_NucB"/>
</dbReference>
<evidence type="ECO:0000313" key="4">
    <source>
        <dbReference type="Proteomes" id="UP001060070"/>
    </source>
</evidence>
<keyword evidence="4" id="KW-1185">Reference proteome</keyword>
<organism evidence="3 4">
    <name type="scientific">Mesorhizobium ciceri</name>
    <dbReference type="NCBI Taxonomy" id="39645"/>
    <lineage>
        <taxon>Bacteria</taxon>
        <taxon>Pseudomonadati</taxon>
        <taxon>Pseudomonadota</taxon>
        <taxon>Alphaproteobacteria</taxon>
        <taxon>Hyphomicrobiales</taxon>
        <taxon>Phyllobacteriaceae</taxon>
        <taxon>Mesorhizobium</taxon>
    </lineage>
</organism>
<evidence type="ECO:0000313" key="3">
    <source>
        <dbReference type="EMBL" id="UTU55171.1"/>
    </source>
</evidence>
<evidence type="ECO:0000256" key="1">
    <source>
        <dbReference type="SAM" id="MobiDB-lite"/>
    </source>
</evidence>
<name>A0AB38TJN8_9HYPH</name>
<dbReference type="Proteomes" id="UP001060070">
    <property type="component" value="Plasmid unnamed"/>
</dbReference>
<dbReference type="RefSeq" id="WP_013525295.1">
    <property type="nucleotide sequence ID" value="NZ_CP088148.1"/>
</dbReference>
<feature type="domain" description="Deoxyribonuclease NucA/NucB" evidence="2">
    <location>
        <begin position="164"/>
        <end position="250"/>
    </location>
</feature>
<feature type="region of interest" description="Disordered" evidence="1">
    <location>
        <begin position="157"/>
        <end position="217"/>
    </location>
</feature>
<dbReference type="Pfam" id="PF13665">
    <property type="entry name" value="Tox-PAAR-like"/>
    <property type="match status" value="1"/>
</dbReference>
<feature type="compositionally biased region" description="Basic residues" evidence="1">
    <location>
        <begin position="175"/>
        <end position="193"/>
    </location>
</feature>
<dbReference type="AlphaFoldDB" id="A0AB38TJN8"/>
<sequence length="253" mass="26968">MPTHITVNGLGLTHKSSTGFSKATIPDVCKTPSPGGPIPLPYPNFAMSSTLQNGTTTVFAKGGAMIANKGSQYGMSTGDEPGTVGGVKSNTFKQATDWILYSFDVKMDGKNACRHTDKKYHNNKNTVDLQGNANPAPLPTVVFDSATFPNKVANMKKRMPASGKKKLTRQTSRSAIRKNRRAALKGEKKGKKKTSLDEFPFASSTQGGKPPGKPKAAVAAIPVSEQNAQGGKLSSFYQNNNIGNGDSYWVEVI</sequence>
<accession>A0AB38TJN8</accession>
<proteinExistence type="predicted"/>
<evidence type="ECO:0000259" key="2">
    <source>
        <dbReference type="Pfam" id="PF14040"/>
    </source>
</evidence>
<dbReference type="CDD" id="cd14740">
    <property type="entry name" value="PAAR_4"/>
    <property type="match status" value="1"/>
</dbReference>
<geneLocation type="plasmid" evidence="3 4">
    <name>unnamed</name>
</geneLocation>
<feature type="compositionally biased region" description="Basic residues" evidence="1">
    <location>
        <begin position="157"/>
        <end position="168"/>
    </location>
</feature>
<gene>
    <name evidence="3" type="ORF">LRP29_33090</name>
</gene>